<evidence type="ECO:0000313" key="1">
    <source>
        <dbReference type="EMBL" id="WVX49573.1"/>
    </source>
</evidence>
<sequence>MSWISQSIMGQKAVAKGQLGSKHQLSEEDQGTFHYVYGPYADPVLRIAPGDVVEVETLDAFGGVIKTENDMPSQVLNMPFVNPQNGPIAVEGAEKGDVLAVHIHSVLPRGPQPAGTTALIPSFGALVADANLMLNPGMPERVKKMEVTEDGVKFSDRITLPFEPFIGTMGISPEIEAVSALQPDYWGGNMDLPDVAPGAVVYFPVQRKDAHFFVGDCHGRQGDGELCGVAVEIPATVVLHIDLIKGWSIPGVRLETEEFIMSVGSARPMEDAARMAYRDLIRWMVDDYGFEESEAYFLATQAGKMRVGNMVDPKYTLGASMRKEYLA</sequence>
<protein>
    <recommendedName>
        <fullName evidence="3">Acetamidase</fullName>
    </recommendedName>
</protein>
<dbReference type="Pfam" id="PF03069">
    <property type="entry name" value="FmdA_AmdA"/>
    <property type="match status" value="2"/>
</dbReference>
<evidence type="ECO:0008006" key="3">
    <source>
        <dbReference type="Google" id="ProtNLM"/>
    </source>
</evidence>
<dbReference type="InterPro" id="IPR004304">
    <property type="entry name" value="FmdA_AmdA"/>
</dbReference>
<dbReference type="PANTHER" id="PTHR31891:SF1">
    <property type="entry name" value="FORMAMIDASE C869.04-RELATED"/>
    <property type="match status" value="1"/>
</dbReference>
<keyword evidence="2" id="KW-1185">Reference proteome</keyword>
<gene>
    <name evidence="1" type="ORF">ROLI_026680</name>
</gene>
<dbReference type="EMBL" id="CP143423">
    <property type="protein sequence ID" value="WVX49573.1"/>
    <property type="molecule type" value="Genomic_DNA"/>
</dbReference>
<reference evidence="1 2" key="1">
    <citation type="submission" date="2015-07" db="EMBL/GenBank/DDBJ databases">
        <authorList>
            <person name="Voget S."/>
            <person name="Dogs M."/>
            <person name="Brinkhoff T.H."/>
            <person name="Daniel R."/>
        </authorList>
    </citation>
    <scope>NUCLEOTIDE SEQUENCE [LARGE SCALE GENOMIC DNA]</scope>
    <source>
        <strain evidence="1 2">B14</strain>
    </source>
</reference>
<dbReference type="SUPFAM" id="SSF141130">
    <property type="entry name" value="Acetamidase/Formamidase-like"/>
    <property type="match status" value="1"/>
</dbReference>
<dbReference type="Gene3D" id="3.10.28.20">
    <property type="entry name" value="Acetamidase/Formamidase-like domains"/>
    <property type="match status" value="1"/>
</dbReference>
<reference evidence="2" key="2">
    <citation type="submission" date="2024-01" db="EMBL/GenBank/DDBJ databases">
        <title>Roseobacter fucihabitans sp. nov., isolated from the brown alga Fucus spiralis.</title>
        <authorList>
            <person name="Hahnke S."/>
            <person name="Berger M."/>
            <person name="Schlingloff A."/>
            <person name="Athale I."/>
            <person name="Neumann-Schaal M."/>
            <person name="Adenaya A."/>
            <person name="Poehlein A."/>
            <person name="Daniel R."/>
            <person name="Pertersen J."/>
            <person name="Brinkhoff T."/>
        </authorList>
    </citation>
    <scope>NUCLEOTIDE SEQUENCE [LARGE SCALE GENOMIC DNA]</scope>
    <source>
        <strain evidence="2">B14</strain>
    </source>
</reference>
<evidence type="ECO:0000313" key="2">
    <source>
        <dbReference type="Proteomes" id="UP001318682"/>
    </source>
</evidence>
<accession>A0ABZ2BV28</accession>
<dbReference type="Proteomes" id="UP001318682">
    <property type="component" value="Chromosome"/>
</dbReference>
<dbReference type="RefSeq" id="WP_187431511.1">
    <property type="nucleotide sequence ID" value="NZ_CP143423.1"/>
</dbReference>
<proteinExistence type="predicted"/>
<dbReference type="PANTHER" id="PTHR31891">
    <property type="entry name" value="FORMAMIDASE C869.04-RELATED"/>
    <property type="match status" value="1"/>
</dbReference>
<name>A0ABZ2BV28_9RHOB</name>
<organism evidence="1 2">
    <name type="scientific">Roseobacter fucihabitans</name>
    <dbReference type="NCBI Taxonomy" id="1537242"/>
    <lineage>
        <taxon>Bacteria</taxon>
        <taxon>Pseudomonadati</taxon>
        <taxon>Pseudomonadota</taxon>
        <taxon>Alphaproteobacteria</taxon>
        <taxon>Rhodobacterales</taxon>
        <taxon>Roseobacteraceae</taxon>
        <taxon>Roseobacter</taxon>
    </lineage>
</organism>
<dbReference type="Gene3D" id="2.60.120.580">
    <property type="entry name" value="Acetamidase/Formamidase-like domains"/>
    <property type="match status" value="1"/>
</dbReference>